<sequence length="149" mass="17167">MKKITVLLFACFFAFACQDKKSEDSSVKTNDSIKKESNFQMYEMTELALLMEQMYAYNQQLRSRIIDNDSLGEFPEKFEKIHTAVMTDPTENDAFYQEQAAFYLEAQKAIYANPDQAKEKFNAMVESCLACHAKKCGGPIPRIKKLFIK</sequence>
<gene>
    <name evidence="1" type="ORF">EG240_01765</name>
</gene>
<dbReference type="PROSITE" id="PS51257">
    <property type="entry name" value="PROKAR_LIPOPROTEIN"/>
    <property type="match status" value="1"/>
</dbReference>
<dbReference type="Proteomes" id="UP000275719">
    <property type="component" value="Unassembled WGS sequence"/>
</dbReference>
<organism evidence="1 2">
    <name type="scientific">Paenimyroides tangerinum</name>
    <dbReference type="NCBI Taxonomy" id="2488728"/>
    <lineage>
        <taxon>Bacteria</taxon>
        <taxon>Pseudomonadati</taxon>
        <taxon>Bacteroidota</taxon>
        <taxon>Flavobacteriia</taxon>
        <taxon>Flavobacteriales</taxon>
        <taxon>Flavobacteriaceae</taxon>
        <taxon>Paenimyroides</taxon>
    </lineage>
</organism>
<evidence type="ECO:0000313" key="2">
    <source>
        <dbReference type="Proteomes" id="UP000275719"/>
    </source>
</evidence>
<dbReference type="InterPro" id="IPR010980">
    <property type="entry name" value="Cyt_c/b562"/>
</dbReference>
<accession>A0A3P3WED9</accession>
<evidence type="ECO:0008006" key="3">
    <source>
        <dbReference type="Google" id="ProtNLM"/>
    </source>
</evidence>
<keyword evidence="2" id="KW-1185">Reference proteome</keyword>
<proteinExistence type="predicted"/>
<name>A0A3P3WED9_9FLAO</name>
<comment type="caution">
    <text evidence="1">The sequence shown here is derived from an EMBL/GenBank/DDBJ whole genome shotgun (WGS) entry which is preliminary data.</text>
</comment>
<dbReference type="GO" id="GO:0022900">
    <property type="term" value="P:electron transport chain"/>
    <property type="evidence" value="ECO:0007669"/>
    <property type="project" value="InterPro"/>
</dbReference>
<evidence type="ECO:0000313" key="1">
    <source>
        <dbReference type="EMBL" id="RRJ92768.1"/>
    </source>
</evidence>
<dbReference type="GO" id="GO:0005506">
    <property type="term" value="F:iron ion binding"/>
    <property type="evidence" value="ECO:0007669"/>
    <property type="project" value="InterPro"/>
</dbReference>
<reference evidence="1 2" key="1">
    <citation type="submission" date="2018-11" db="EMBL/GenBank/DDBJ databases">
        <title>Flavobacterium sp. nov., YIM 102701-2 draft genome.</title>
        <authorList>
            <person name="Li G."/>
            <person name="Jiang Y."/>
        </authorList>
    </citation>
    <scope>NUCLEOTIDE SEQUENCE [LARGE SCALE GENOMIC DNA]</scope>
    <source>
        <strain evidence="1 2">YIM 102701-2</strain>
    </source>
</reference>
<dbReference type="RefSeq" id="WP_125016794.1">
    <property type="nucleotide sequence ID" value="NZ_RQVQ01000003.1"/>
</dbReference>
<dbReference type="SUPFAM" id="SSF47175">
    <property type="entry name" value="Cytochromes"/>
    <property type="match status" value="1"/>
</dbReference>
<dbReference type="AlphaFoldDB" id="A0A3P3WED9"/>
<dbReference type="OrthoDB" id="982229at2"/>
<dbReference type="GO" id="GO:0009055">
    <property type="term" value="F:electron transfer activity"/>
    <property type="evidence" value="ECO:0007669"/>
    <property type="project" value="InterPro"/>
</dbReference>
<protein>
    <recommendedName>
        <fullName evidence="3">Cytochrome c</fullName>
    </recommendedName>
</protein>
<dbReference type="GO" id="GO:0020037">
    <property type="term" value="F:heme binding"/>
    <property type="evidence" value="ECO:0007669"/>
    <property type="project" value="InterPro"/>
</dbReference>
<dbReference type="EMBL" id="RQVQ01000003">
    <property type="protein sequence ID" value="RRJ92768.1"/>
    <property type="molecule type" value="Genomic_DNA"/>
</dbReference>